<keyword evidence="3" id="KW-1185">Reference proteome</keyword>
<organism evidence="2 3">
    <name type="scientific">Spodoptera exigua</name>
    <name type="common">Beet armyworm</name>
    <name type="synonym">Noctua fulgens</name>
    <dbReference type="NCBI Taxonomy" id="7107"/>
    <lineage>
        <taxon>Eukaryota</taxon>
        <taxon>Metazoa</taxon>
        <taxon>Ecdysozoa</taxon>
        <taxon>Arthropoda</taxon>
        <taxon>Hexapoda</taxon>
        <taxon>Insecta</taxon>
        <taxon>Pterygota</taxon>
        <taxon>Neoptera</taxon>
        <taxon>Endopterygota</taxon>
        <taxon>Lepidoptera</taxon>
        <taxon>Glossata</taxon>
        <taxon>Ditrysia</taxon>
        <taxon>Noctuoidea</taxon>
        <taxon>Noctuidae</taxon>
        <taxon>Amphipyrinae</taxon>
        <taxon>Spodoptera</taxon>
    </lineage>
</organism>
<feature type="compositionally biased region" description="Polar residues" evidence="1">
    <location>
        <begin position="72"/>
        <end position="88"/>
    </location>
</feature>
<sequence length="202" mass="22261">MKYKMFINSIVTESNVRLQARRKENQLTEGLQMKSPSEIQDDYTKGPKGPKVNTLPPEPSVQKDGLPKDSELANSAPSEQSPVQTKSPSPIELSKWKSTTDEVTTTETIKNVIVLIGAVNTQFYLPPPYFVQTFPSSSAEDLVAAVPVDPQPLPEQPSPEQPMNPNLYLPPPQGTISNATKYGAPLLPPSEVILLYNKKFDE</sequence>
<feature type="region of interest" description="Disordered" evidence="1">
    <location>
        <begin position="154"/>
        <end position="181"/>
    </location>
</feature>
<comment type="caution">
    <text evidence="2">The sequence shown here is derived from an EMBL/GenBank/DDBJ whole genome shotgun (WGS) entry which is preliminary data.</text>
</comment>
<feature type="compositionally biased region" description="Pro residues" evidence="1">
    <location>
        <begin position="154"/>
        <end position="173"/>
    </location>
</feature>
<reference evidence="2" key="1">
    <citation type="submission" date="2020-08" db="EMBL/GenBank/DDBJ databases">
        <title>Spodoptera exigua strain:BAW_Kor-Di-RS1 Genome sequencing and assembly.</title>
        <authorList>
            <person name="Kim J."/>
            <person name="Nam H.Y."/>
            <person name="Kwon M."/>
            <person name="Choi J.H."/>
            <person name="Cho S.R."/>
            <person name="Kim G.-H."/>
        </authorList>
    </citation>
    <scope>NUCLEOTIDE SEQUENCE</scope>
    <source>
        <strain evidence="2">BAW_Kor-Di-RS1</strain>
        <tissue evidence="2">Whole-body</tissue>
    </source>
</reference>
<dbReference type="EMBL" id="JACKWZ010000074">
    <property type="protein sequence ID" value="KAF9417257.1"/>
    <property type="molecule type" value="Genomic_DNA"/>
</dbReference>
<proteinExistence type="predicted"/>
<name>A0A835GGQ0_SPOEX</name>
<dbReference type="Proteomes" id="UP000648187">
    <property type="component" value="Unassembled WGS sequence"/>
</dbReference>
<gene>
    <name evidence="2" type="ORF">HW555_005571</name>
</gene>
<feature type="region of interest" description="Disordered" evidence="1">
    <location>
        <begin position="23"/>
        <end position="102"/>
    </location>
</feature>
<accession>A0A835GGQ0</accession>
<dbReference type="AlphaFoldDB" id="A0A835GGQ0"/>
<evidence type="ECO:0000313" key="3">
    <source>
        <dbReference type="Proteomes" id="UP000648187"/>
    </source>
</evidence>
<evidence type="ECO:0000256" key="1">
    <source>
        <dbReference type="SAM" id="MobiDB-lite"/>
    </source>
</evidence>
<protein>
    <submittedName>
        <fullName evidence="2">Uncharacterized protein</fullName>
    </submittedName>
</protein>
<evidence type="ECO:0000313" key="2">
    <source>
        <dbReference type="EMBL" id="KAF9417257.1"/>
    </source>
</evidence>